<dbReference type="PANTHER" id="PTHR13563:SF5">
    <property type="entry name" value="TRNA METHYLTRANSFERASE 10 HOMOLOG C"/>
    <property type="match status" value="1"/>
</dbReference>
<keyword evidence="4" id="KW-0732">Signal</keyword>
<dbReference type="InParanoid" id="A0A6P8Z1M5"/>
<accession>A0A6P8Z1M5</accession>
<evidence type="ECO:0000256" key="4">
    <source>
        <dbReference type="SAM" id="SignalP"/>
    </source>
</evidence>
<dbReference type="GeneID" id="117646591"/>
<dbReference type="GO" id="GO:0032259">
    <property type="term" value="P:methylation"/>
    <property type="evidence" value="ECO:0007669"/>
    <property type="project" value="UniProtKB-KW"/>
</dbReference>
<dbReference type="OrthoDB" id="9976048at2759"/>
<dbReference type="PANTHER" id="PTHR13563">
    <property type="entry name" value="TRNA (GUANINE-9-) METHYLTRANSFERASE"/>
    <property type="match status" value="1"/>
</dbReference>
<dbReference type="KEGG" id="tpal:117646591"/>
<dbReference type="InterPro" id="IPR007356">
    <property type="entry name" value="tRNA_m1G_MeTrfase_euk"/>
</dbReference>
<feature type="signal peptide" evidence="4">
    <location>
        <begin position="1"/>
        <end position="19"/>
    </location>
</feature>
<dbReference type="InterPro" id="IPR028564">
    <property type="entry name" value="MT_TRM10-typ"/>
</dbReference>
<dbReference type="PROSITE" id="PS51675">
    <property type="entry name" value="SAM_MT_TRM10"/>
    <property type="match status" value="1"/>
</dbReference>
<keyword evidence="6" id="KW-1185">Reference proteome</keyword>
<name>A0A6P8Z1M5_THRPL</name>
<dbReference type="GO" id="GO:0097745">
    <property type="term" value="P:mitochondrial tRNA 5'-end processing"/>
    <property type="evidence" value="ECO:0007669"/>
    <property type="project" value="TreeGrafter"/>
</dbReference>
<evidence type="ECO:0000256" key="2">
    <source>
        <dbReference type="ARBA" id="ARBA00022679"/>
    </source>
</evidence>
<dbReference type="GO" id="GO:0005739">
    <property type="term" value="C:mitochondrion"/>
    <property type="evidence" value="ECO:0007669"/>
    <property type="project" value="TreeGrafter"/>
</dbReference>
<dbReference type="AlphaFoldDB" id="A0A6P8Z1M5"/>
<reference evidence="7" key="1">
    <citation type="submission" date="2025-08" db="UniProtKB">
        <authorList>
            <consortium name="RefSeq"/>
        </authorList>
    </citation>
    <scope>IDENTIFICATION</scope>
    <source>
        <tissue evidence="7">Total insect</tissue>
    </source>
</reference>
<protein>
    <submittedName>
        <fullName evidence="7">Mitochondrial ribonuclease P protein 1 homolog isoform X1</fullName>
    </submittedName>
</protein>
<gene>
    <name evidence="7" type="primary">LOC117646591</name>
</gene>
<dbReference type="RefSeq" id="XP_034243526.1">
    <property type="nucleotide sequence ID" value="XM_034387635.1"/>
</dbReference>
<dbReference type="GO" id="GO:0008168">
    <property type="term" value="F:methyltransferase activity"/>
    <property type="evidence" value="ECO:0007669"/>
    <property type="project" value="UniProtKB-KW"/>
</dbReference>
<dbReference type="GO" id="GO:0070131">
    <property type="term" value="P:positive regulation of mitochondrial translation"/>
    <property type="evidence" value="ECO:0007669"/>
    <property type="project" value="TreeGrafter"/>
</dbReference>
<keyword evidence="3" id="KW-0949">S-adenosyl-L-methionine</keyword>
<dbReference type="GO" id="GO:0000049">
    <property type="term" value="F:tRNA binding"/>
    <property type="evidence" value="ECO:0007669"/>
    <property type="project" value="TreeGrafter"/>
</dbReference>
<dbReference type="GO" id="GO:0005654">
    <property type="term" value="C:nucleoplasm"/>
    <property type="evidence" value="ECO:0007669"/>
    <property type="project" value="TreeGrafter"/>
</dbReference>
<dbReference type="Proteomes" id="UP000515158">
    <property type="component" value="Unplaced"/>
</dbReference>
<dbReference type="Gene3D" id="3.40.1280.30">
    <property type="match status" value="1"/>
</dbReference>
<keyword evidence="2" id="KW-0808">Transferase</keyword>
<proteinExistence type="predicted"/>
<evidence type="ECO:0000256" key="1">
    <source>
        <dbReference type="ARBA" id="ARBA00022603"/>
    </source>
</evidence>
<evidence type="ECO:0000259" key="5">
    <source>
        <dbReference type="PROSITE" id="PS51675"/>
    </source>
</evidence>
<dbReference type="InterPro" id="IPR038459">
    <property type="entry name" value="MT_TRM10-typ_sf"/>
</dbReference>
<feature type="chain" id="PRO_5027575560" evidence="4">
    <location>
        <begin position="20"/>
        <end position="374"/>
    </location>
</feature>
<keyword evidence="1" id="KW-0489">Methyltransferase</keyword>
<evidence type="ECO:0000313" key="7">
    <source>
        <dbReference type="RefSeq" id="XP_034243526.1"/>
    </source>
</evidence>
<evidence type="ECO:0000313" key="6">
    <source>
        <dbReference type="Proteomes" id="UP000515158"/>
    </source>
</evidence>
<sequence>MAVGYVWSRSACTWRSALCFPLLPVMKLNGNPLQGNRTMLLVQARQLSKVNKQQVPPKQTVKLMNDKLSPYPYIIPEQMENFITGGDPQAKMKLQAVLLLMAFMRERGEKLPEILDSQNFLEMIECSEHEVYKLIEMYNFHSNKNTLSVKIKNDKKLKRNSVNHKESSLANAMNNSLLFPISKIDQSHYYNTNLIQGLLFGQQIVFDCAFDDYMTLIEIKTTAKHLNDCIRHNRRSLRPFGLNFCNVESNGKLLRHLKLHNPSIENDLPVNLYTSSYLDVFRKEDIVYLSPFVHREFEYHPHDVYVLSALSNNNPLCVKKARKEGVRCFKLPLGFYEMKRRSRLSINEAFKKLLLKKDTGEFMKKKTTIKHDFC</sequence>
<feature type="domain" description="SAM-dependent MTase TRM10-type" evidence="5">
    <location>
        <begin position="190"/>
        <end position="374"/>
    </location>
</feature>
<evidence type="ECO:0000256" key="3">
    <source>
        <dbReference type="ARBA" id="ARBA00022691"/>
    </source>
</evidence>
<organism evidence="7">
    <name type="scientific">Thrips palmi</name>
    <name type="common">Melon thrips</name>
    <dbReference type="NCBI Taxonomy" id="161013"/>
    <lineage>
        <taxon>Eukaryota</taxon>
        <taxon>Metazoa</taxon>
        <taxon>Ecdysozoa</taxon>
        <taxon>Arthropoda</taxon>
        <taxon>Hexapoda</taxon>
        <taxon>Insecta</taxon>
        <taxon>Pterygota</taxon>
        <taxon>Neoptera</taxon>
        <taxon>Paraneoptera</taxon>
        <taxon>Thysanoptera</taxon>
        <taxon>Terebrantia</taxon>
        <taxon>Thripoidea</taxon>
        <taxon>Thripidae</taxon>
        <taxon>Thrips</taxon>
    </lineage>
</organism>